<dbReference type="EMBL" id="CT868011">
    <property type="protein sequence ID" value="CAK61069.1"/>
    <property type="molecule type" value="Genomic_DNA"/>
</dbReference>
<sequence length="352" mass="41455">MDEYMKNFFVLNRLLVFYYYQLVQMTDSTCPFCKNNGYFDQSTSSTYCKTKSCNNRVIQFGTINYEDENKLGDVDQPGNRQSRNGGYENKIVAYKEQLCEKQGISDSKQRKQFQEKFEAGEHQIYKLNRYFNMNEAFTNDAIYKYRFYMKNISSEISRKTFLDISSYVFYLTIKERQSKHYYDQKLGKITLEEIAKYSNKTAQQIKQAIRVLNNKTIGFTLESDDRSQQDICQQIALKIQKHNLPFTEDETFAIKDIPRRLMDSSIIRGEKTSTIAWQYCILMASVAEFMVSQLSSNPRLNMLTIDQLAQMNEVQKDTVKKLWNAIIDNQSSQNHISRWEGQRSITELKHIN</sequence>
<dbReference type="HOGENOM" id="CLU_788611_0_0_1"/>
<keyword evidence="2" id="KW-1185">Reference proteome</keyword>
<dbReference type="GeneID" id="5014251"/>
<gene>
    <name evidence="1" type="ORF">GSPATT00031300001</name>
</gene>
<dbReference type="RefSeq" id="XP_001428467.1">
    <property type="nucleotide sequence ID" value="XM_001428430.1"/>
</dbReference>
<dbReference type="OrthoDB" id="10360824at2759"/>
<evidence type="ECO:0000313" key="1">
    <source>
        <dbReference type="EMBL" id="CAK61069.1"/>
    </source>
</evidence>
<dbReference type="Proteomes" id="UP000000600">
    <property type="component" value="Unassembled WGS sequence"/>
</dbReference>
<dbReference type="OMA" id="QNHISRW"/>
<proteinExistence type="predicted"/>
<dbReference type="KEGG" id="ptm:GSPATT00031300001"/>
<accession>A0BRA2</accession>
<dbReference type="AlphaFoldDB" id="A0BRA2"/>
<dbReference type="InParanoid" id="A0BRA2"/>
<reference evidence="1 2" key="1">
    <citation type="journal article" date="2006" name="Nature">
        <title>Global trends of whole-genome duplications revealed by the ciliate Paramecium tetraurelia.</title>
        <authorList>
            <consortium name="Genoscope"/>
            <person name="Aury J.-M."/>
            <person name="Jaillon O."/>
            <person name="Duret L."/>
            <person name="Noel B."/>
            <person name="Jubin C."/>
            <person name="Porcel B.M."/>
            <person name="Segurens B."/>
            <person name="Daubin V."/>
            <person name="Anthouard V."/>
            <person name="Aiach N."/>
            <person name="Arnaiz O."/>
            <person name="Billaut A."/>
            <person name="Beisson J."/>
            <person name="Blanc I."/>
            <person name="Bouhouche K."/>
            <person name="Camara F."/>
            <person name="Duharcourt S."/>
            <person name="Guigo R."/>
            <person name="Gogendeau D."/>
            <person name="Katinka M."/>
            <person name="Keller A.-M."/>
            <person name="Kissmehl R."/>
            <person name="Klotz C."/>
            <person name="Koll F."/>
            <person name="Le Moue A."/>
            <person name="Lepere C."/>
            <person name="Malinsky S."/>
            <person name="Nowacki M."/>
            <person name="Nowak J.K."/>
            <person name="Plattner H."/>
            <person name="Poulain J."/>
            <person name="Ruiz F."/>
            <person name="Serrano V."/>
            <person name="Zagulski M."/>
            <person name="Dessen P."/>
            <person name="Betermier M."/>
            <person name="Weissenbach J."/>
            <person name="Scarpelli C."/>
            <person name="Schachter V."/>
            <person name="Sperling L."/>
            <person name="Meyer E."/>
            <person name="Cohen J."/>
            <person name="Wincker P."/>
        </authorList>
    </citation>
    <scope>NUCLEOTIDE SEQUENCE [LARGE SCALE GENOMIC DNA]</scope>
    <source>
        <strain evidence="1 2">Stock d4-2</strain>
    </source>
</reference>
<evidence type="ECO:0000313" key="2">
    <source>
        <dbReference type="Proteomes" id="UP000000600"/>
    </source>
</evidence>
<organism evidence="1 2">
    <name type="scientific">Paramecium tetraurelia</name>
    <dbReference type="NCBI Taxonomy" id="5888"/>
    <lineage>
        <taxon>Eukaryota</taxon>
        <taxon>Sar</taxon>
        <taxon>Alveolata</taxon>
        <taxon>Ciliophora</taxon>
        <taxon>Intramacronucleata</taxon>
        <taxon>Oligohymenophorea</taxon>
        <taxon>Peniculida</taxon>
        <taxon>Parameciidae</taxon>
        <taxon>Paramecium</taxon>
    </lineage>
</organism>
<name>A0BRA2_PARTE</name>
<protein>
    <submittedName>
        <fullName evidence="1">Uncharacterized protein</fullName>
    </submittedName>
</protein>